<organism evidence="2 3">
    <name type="scientific">Saccharophagus degradans</name>
    <dbReference type="NCBI Taxonomy" id="86304"/>
    <lineage>
        <taxon>Bacteria</taxon>
        <taxon>Pseudomonadati</taxon>
        <taxon>Pseudomonadota</taxon>
        <taxon>Gammaproteobacteria</taxon>
        <taxon>Cellvibrionales</taxon>
        <taxon>Cellvibrionaceae</taxon>
        <taxon>Saccharophagus</taxon>
    </lineage>
</organism>
<feature type="chain" id="PRO_5043375750" evidence="1">
    <location>
        <begin position="20"/>
        <end position="256"/>
    </location>
</feature>
<dbReference type="EMBL" id="JAUOPB010000001">
    <property type="protein sequence ID" value="MDO6421096.1"/>
    <property type="molecule type" value="Genomic_DNA"/>
</dbReference>
<dbReference type="AlphaFoldDB" id="A0AAW7X3A3"/>
<keyword evidence="1" id="KW-0732">Signal</keyword>
<dbReference type="RefSeq" id="WP_303490315.1">
    <property type="nucleotide sequence ID" value="NZ_JAUOPB010000001.1"/>
</dbReference>
<dbReference type="InterPro" id="IPR026387">
    <property type="entry name" value="OMP_w_GlyGly"/>
</dbReference>
<accession>A0AAW7X3A3</accession>
<feature type="signal peptide" evidence="1">
    <location>
        <begin position="1"/>
        <end position="19"/>
    </location>
</feature>
<dbReference type="Proteomes" id="UP001169760">
    <property type="component" value="Unassembled WGS sequence"/>
</dbReference>
<evidence type="ECO:0000313" key="3">
    <source>
        <dbReference type="Proteomes" id="UP001169760"/>
    </source>
</evidence>
<reference evidence="2" key="1">
    <citation type="submission" date="2023-07" db="EMBL/GenBank/DDBJ databases">
        <title>Genome content predicts the carbon catabolic preferences of heterotrophic bacteria.</title>
        <authorList>
            <person name="Gralka M."/>
        </authorList>
    </citation>
    <scope>NUCLEOTIDE SEQUENCE</scope>
    <source>
        <strain evidence="2">I3M17_2</strain>
    </source>
</reference>
<evidence type="ECO:0000313" key="2">
    <source>
        <dbReference type="EMBL" id="MDO6421096.1"/>
    </source>
</evidence>
<proteinExistence type="predicted"/>
<dbReference type="NCBIfam" id="TIGR04219">
    <property type="entry name" value="OMP_w_GlyGly"/>
    <property type="match status" value="1"/>
</dbReference>
<gene>
    <name evidence="2" type="ORF">Q4521_01275</name>
</gene>
<protein>
    <submittedName>
        <fullName evidence="2">TIGR04219 family outer membrane beta-barrel protein</fullName>
    </submittedName>
</protein>
<name>A0AAW7X3A3_9GAMM</name>
<evidence type="ECO:0000256" key="1">
    <source>
        <dbReference type="SAM" id="SignalP"/>
    </source>
</evidence>
<comment type="caution">
    <text evidence="2">The sequence shown here is derived from an EMBL/GenBank/DDBJ whole genome shotgun (WGS) entry which is preliminary data.</text>
</comment>
<sequence>MKKVALAAALIAVPHLASADTILGLYAGAGIWNTSMDGTVGSDEDPITSKELGIDSNQNTFFYAALEHPIPLVPNIRIAHTGLQVDGQAIVSREFTLDEYTFQADADTATEIDLTHTDFTLYYELLDNWVTMDLGITARQLDGYAKVEGTVIQDDVEEQRTETVDLDVIVPMLYARAQFDLPLTGFHAGGAINYIGYEENTFSDIDVYVGYSAGTLGLDMGIDVGYRKLNVTVDDDEDLTADVSVDGIYAALTLHF</sequence>